<dbReference type="InterPro" id="IPR018062">
    <property type="entry name" value="HTH_AraC-typ_CS"/>
</dbReference>
<keyword evidence="4" id="KW-0472">Membrane</keyword>
<evidence type="ECO:0000256" key="1">
    <source>
        <dbReference type="ARBA" id="ARBA00023015"/>
    </source>
</evidence>
<proteinExistence type="predicted"/>
<evidence type="ECO:0000259" key="5">
    <source>
        <dbReference type="PROSITE" id="PS01124"/>
    </source>
</evidence>
<keyword evidence="7" id="KW-1185">Reference proteome</keyword>
<keyword evidence="2" id="KW-0238">DNA-binding</keyword>
<feature type="transmembrane region" description="Helical" evidence="4">
    <location>
        <begin position="191"/>
        <end position="214"/>
    </location>
</feature>
<sequence>MNSVVAVFFMILLVLYFSFTVLLFTVGRIQKKKGLFYLYLSFFFRGLLSVGPALLMFHADISWTAYLTGPLRVSLIPLTYLYLEKLSEQDKRIRKKDLWHFIPLFVNIVLALILVPGHASDIVGQSDETLKSSVRMIWEDSPRHNILAVTCRVFLFLQAFIYPFLIYRLYKSYIKTIKNNSSLLKNTNAVWIRWVVFMMPFEVFFEGFGLLGIYNSSIVLVLFYIFTIFYAFFFFIHALQQGELSTSFSQQGSSVMDKGDIQFVKTSAKEDEFNEILEKFLENESYLKPELSFKELADNLNISKNKLSQIIKEQGSENFYMFVNYFRIERSKQLLTELPDNYVIESVISKSGFKARSTFYRVFKEIAGETPTNYLEKVNKKTQRR</sequence>
<dbReference type="PROSITE" id="PS00041">
    <property type="entry name" value="HTH_ARAC_FAMILY_1"/>
    <property type="match status" value="1"/>
</dbReference>
<protein>
    <submittedName>
        <fullName evidence="6">Helix-turn-helix domain-containing protein</fullName>
    </submittedName>
</protein>
<dbReference type="SMART" id="SM00342">
    <property type="entry name" value="HTH_ARAC"/>
    <property type="match status" value="1"/>
</dbReference>
<reference evidence="6 7" key="1">
    <citation type="submission" date="2019-11" db="EMBL/GenBank/DDBJ databases">
        <authorList>
            <person name="Zheng R.K."/>
            <person name="Sun C.M."/>
        </authorList>
    </citation>
    <scope>NUCLEOTIDE SEQUENCE [LARGE SCALE GENOMIC DNA]</scope>
    <source>
        <strain evidence="6 7">WC007</strain>
    </source>
</reference>
<feature type="transmembrane region" description="Helical" evidence="4">
    <location>
        <begin position="104"/>
        <end position="126"/>
    </location>
</feature>
<evidence type="ECO:0000256" key="4">
    <source>
        <dbReference type="SAM" id="Phobius"/>
    </source>
</evidence>
<dbReference type="KEGG" id="mcos:GM418_22100"/>
<keyword evidence="1" id="KW-0805">Transcription regulation</keyword>
<keyword evidence="4" id="KW-0812">Transmembrane</keyword>
<dbReference type="SUPFAM" id="SSF46689">
    <property type="entry name" value="Homeodomain-like"/>
    <property type="match status" value="1"/>
</dbReference>
<dbReference type="Proteomes" id="UP000428260">
    <property type="component" value="Chromosome"/>
</dbReference>
<dbReference type="InterPro" id="IPR009057">
    <property type="entry name" value="Homeodomain-like_sf"/>
</dbReference>
<feature type="transmembrane region" description="Helical" evidence="4">
    <location>
        <begin position="63"/>
        <end position="83"/>
    </location>
</feature>
<dbReference type="Pfam" id="PF12833">
    <property type="entry name" value="HTH_18"/>
    <property type="match status" value="1"/>
</dbReference>
<gene>
    <name evidence="6" type="ORF">GM418_22100</name>
</gene>
<feature type="transmembrane region" description="Helical" evidence="4">
    <location>
        <begin position="146"/>
        <end position="170"/>
    </location>
</feature>
<dbReference type="Gene3D" id="1.10.10.60">
    <property type="entry name" value="Homeodomain-like"/>
    <property type="match status" value="2"/>
</dbReference>
<feature type="transmembrane region" description="Helical" evidence="4">
    <location>
        <begin position="6"/>
        <end position="24"/>
    </location>
</feature>
<evidence type="ECO:0000256" key="3">
    <source>
        <dbReference type="ARBA" id="ARBA00023163"/>
    </source>
</evidence>
<organism evidence="6 7">
    <name type="scientific">Maribellus comscasis</name>
    <dbReference type="NCBI Taxonomy" id="2681766"/>
    <lineage>
        <taxon>Bacteria</taxon>
        <taxon>Pseudomonadati</taxon>
        <taxon>Bacteroidota</taxon>
        <taxon>Bacteroidia</taxon>
        <taxon>Marinilabiliales</taxon>
        <taxon>Prolixibacteraceae</taxon>
        <taxon>Maribellus</taxon>
    </lineage>
</organism>
<feature type="transmembrane region" description="Helical" evidence="4">
    <location>
        <begin position="220"/>
        <end position="239"/>
    </location>
</feature>
<dbReference type="GO" id="GO:0003700">
    <property type="term" value="F:DNA-binding transcription factor activity"/>
    <property type="evidence" value="ECO:0007669"/>
    <property type="project" value="InterPro"/>
</dbReference>
<keyword evidence="4" id="KW-1133">Transmembrane helix</keyword>
<dbReference type="InterPro" id="IPR018060">
    <property type="entry name" value="HTH_AraC"/>
</dbReference>
<evidence type="ECO:0000256" key="2">
    <source>
        <dbReference type="ARBA" id="ARBA00023125"/>
    </source>
</evidence>
<keyword evidence="3" id="KW-0804">Transcription</keyword>
<name>A0A6I6JT88_9BACT</name>
<dbReference type="EMBL" id="CP046401">
    <property type="protein sequence ID" value="QGY46255.1"/>
    <property type="molecule type" value="Genomic_DNA"/>
</dbReference>
<feature type="transmembrane region" description="Helical" evidence="4">
    <location>
        <begin position="36"/>
        <end position="57"/>
    </location>
</feature>
<dbReference type="PROSITE" id="PS01124">
    <property type="entry name" value="HTH_ARAC_FAMILY_2"/>
    <property type="match status" value="1"/>
</dbReference>
<dbReference type="AlphaFoldDB" id="A0A6I6JT88"/>
<dbReference type="PANTHER" id="PTHR43280:SF29">
    <property type="entry name" value="ARAC-FAMILY TRANSCRIPTIONAL REGULATOR"/>
    <property type="match status" value="1"/>
</dbReference>
<accession>A0A6I6JT88</accession>
<evidence type="ECO:0000313" key="7">
    <source>
        <dbReference type="Proteomes" id="UP000428260"/>
    </source>
</evidence>
<evidence type="ECO:0000313" key="6">
    <source>
        <dbReference type="EMBL" id="QGY46255.1"/>
    </source>
</evidence>
<dbReference type="GO" id="GO:0043565">
    <property type="term" value="F:sequence-specific DNA binding"/>
    <property type="evidence" value="ECO:0007669"/>
    <property type="project" value="InterPro"/>
</dbReference>
<feature type="domain" description="HTH araC/xylS-type" evidence="5">
    <location>
        <begin position="271"/>
        <end position="377"/>
    </location>
</feature>
<dbReference type="PANTHER" id="PTHR43280">
    <property type="entry name" value="ARAC-FAMILY TRANSCRIPTIONAL REGULATOR"/>
    <property type="match status" value="1"/>
</dbReference>
<dbReference type="RefSeq" id="WP_158869392.1">
    <property type="nucleotide sequence ID" value="NZ_CP046401.1"/>
</dbReference>